<dbReference type="RefSeq" id="WP_207223674.1">
    <property type="nucleotide sequence ID" value="NZ_SHKL01000001.1"/>
</dbReference>
<sequence length="103" mass="10791">MSTKPLATETVTGPGSGFDPGSAYRCSPNVALRPEPFGALVYDFVTRKLSFLKTPELVEVVKGLEHHPDVHAAISAAGVAEAQRPAYVKALAGLAESGTIEAR</sequence>
<proteinExistence type="predicted"/>
<reference evidence="1 2" key="1">
    <citation type="submission" date="2019-02" db="EMBL/GenBank/DDBJ databases">
        <title>Sequencing the genomes of 1000 actinobacteria strains.</title>
        <authorList>
            <person name="Klenk H.-P."/>
        </authorList>
    </citation>
    <scope>NUCLEOTIDE SEQUENCE [LARGE SCALE GENOMIC DNA]</scope>
    <source>
        <strain evidence="1 2">DSM 45779</strain>
    </source>
</reference>
<evidence type="ECO:0000313" key="1">
    <source>
        <dbReference type="EMBL" id="RZT88626.1"/>
    </source>
</evidence>
<dbReference type="Pfam" id="PF26520">
    <property type="entry name" value="MftB_chaperone"/>
    <property type="match status" value="1"/>
</dbReference>
<name>A0A4Q7V2M7_PSEST</name>
<dbReference type="NCBIfam" id="TIGR03967">
    <property type="entry name" value="mycofact_MftB"/>
    <property type="match status" value="1"/>
</dbReference>
<gene>
    <name evidence="1" type="ORF">EV383_5570</name>
</gene>
<protein>
    <submittedName>
        <fullName evidence="1">Putative mycofactocin binding protein MftB</fullName>
    </submittedName>
</protein>
<dbReference type="Proteomes" id="UP000291591">
    <property type="component" value="Unassembled WGS sequence"/>
</dbReference>
<dbReference type="AlphaFoldDB" id="A0A4Q7V2M7"/>
<comment type="caution">
    <text evidence="1">The sequence shown here is derived from an EMBL/GenBank/DDBJ whole genome shotgun (WGS) entry which is preliminary data.</text>
</comment>
<dbReference type="InterPro" id="IPR023850">
    <property type="entry name" value="MftB"/>
</dbReference>
<accession>A0A4Q7V2M7</accession>
<keyword evidence="2" id="KW-1185">Reference proteome</keyword>
<organism evidence="1 2">
    <name type="scientific">Pseudonocardia sediminis</name>
    <dbReference type="NCBI Taxonomy" id="1397368"/>
    <lineage>
        <taxon>Bacteria</taxon>
        <taxon>Bacillati</taxon>
        <taxon>Actinomycetota</taxon>
        <taxon>Actinomycetes</taxon>
        <taxon>Pseudonocardiales</taxon>
        <taxon>Pseudonocardiaceae</taxon>
        <taxon>Pseudonocardia</taxon>
    </lineage>
</organism>
<dbReference type="EMBL" id="SHKL01000001">
    <property type="protein sequence ID" value="RZT88626.1"/>
    <property type="molecule type" value="Genomic_DNA"/>
</dbReference>
<evidence type="ECO:0000313" key="2">
    <source>
        <dbReference type="Proteomes" id="UP000291591"/>
    </source>
</evidence>